<reference evidence="1 2" key="1">
    <citation type="journal article" date="2018" name="Front. Microbiol.">
        <title>Genome-Wide Analysis of Corynespora cassiicola Leaf Fall Disease Putative Effectors.</title>
        <authorList>
            <person name="Lopez D."/>
            <person name="Ribeiro S."/>
            <person name="Label P."/>
            <person name="Fumanal B."/>
            <person name="Venisse J.S."/>
            <person name="Kohler A."/>
            <person name="de Oliveira R.R."/>
            <person name="Labutti K."/>
            <person name="Lipzen A."/>
            <person name="Lail K."/>
            <person name="Bauer D."/>
            <person name="Ohm R.A."/>
            <person name="Barry K.W."/>
            <person name="Spatafora J."/>
            <person name="Grigoriev I.V."/>
            <person name="Martin F.M."/>
            <person name="Pujade-Renaud V."/>
        </authorList>
    </citation>
    <scope>NUCLEOTIDE SEQUENCE [LARGE SCALE GENOMIC DNA]</scope>
    <source>
        <strain evidence="1 2">Philippines</strain>
    </source>
</reference>
<evidence type="ECO:0000313" key="1">
    <source>
        <dbReference type="EMBL" id="PSN62455.1"/>
    </source>
</evidence>
<keyword evidence="2" id="KW-1185">Reference proteome</keyword>
<protein>
    <submittedName>
        <fullName evidence="1">Uncharacterized protein</fullName>
    </submittedName>
</protein>
<dbReference type="EMBL" id="KZ678141">
    <property type="protein sequence ID" value="PSN62455.1"/>
    <property type="molecule type" value="Genomic_DNA"/>
</dbReference>
<gene>
    <name evidence="1" type="ORF">BS50DRAFT_119333</name>
</gene>
<name>A0A2T2NAI4_CORCC</name>
<proteinExistence type="predicted"/>
<sequence length="173" mass="19180">MSVCSTTAHFHVAIQRSVQAHSPRIAVSLPGQSAGLRHVEMLPLSRICNPIFMHPDLIENKGRVFGNDGMSISARILSFSSRLIEKRTVLYTLMPFEVLRATSGSQCKSLQGARRHARVALAASRLRRACAMLHSLHEVVTHKPGLTFRLIHCRISCLWCGIRFPIDTGSQPS</sequence>
<organism evidence="1 2">
    <name type="scientific">Corynespora cassiicola Philippines</name>
    <dbReference type="NCBI Taxonomy" id="1448308"/>
    <lineage>
        <taxon>Eukaryota</taxon>
        <taxon>Fungi</taxon>
        <taxon>Dikarya</taxon>
        <taxon>Ascomycota</taxon>
        <taxon>Pezizomycotina</taxon>
        <taxon>Dothideomycetes</taxon>
        <taxon>Pleosporomycetidae</taxon>
        <taxon>Pleosporales</taxon>
        <taxon>Corynesporascaceae</taxon>
        <taxon>Corynespora</taxon>
    </lineage>
</organism>
<dbReference type="AlphaFoldDB" id="A0A2T2NAI4"/>
<accession>A0A2T2NAI4</accession>
<evidence type="ECO:0000313" key="2">
    <source>
        <dbReference type="Proteomes" id="UP000240883"/>
    </source>
</evidence>
<dbReference type="Proteomes" id="UP000240883">
    <property type="component" value="Unassembled WGS sequence"/>
</dbReference>